<evidence type="ECO:0000313" key="2">
    <source>
        <dbReference type="Proteomes" id="UP001153365"/>
    </source>
</evidence>
<comment type="caution">
    <text evidence="1">The sequence shown here is derived from an EMBL/GenBank/DDBJ whole genome shotgun (WGS) entry which is preliminary data.</text>
</comment>
<organism evidence="1 2">
    <name type="scientific">Phakopsora pachyrhizi</name>
    <name type="common">Asian soybean rust disease fungus</name>
    <dbReference type="NCBI Taxonomy" id="170000"/>
    <lineage>
        <taxon>Eukaryota</taxon>
        <taxon>Fungi</taxon>
        <taxon>Dikarya</taxon>
        <taxon>Basidiomycota</taxon>
        <taxon>Pucciniomycotina</taxon>
        <taxon>Pucciniomycetes</taxon>
        <taxon>Pucciniales</taxon>
        <taxon>Phakopsoraceae</taxon>
        <taxon>Phakopsora</taxon>
    </lineage>
</organism>
<gene>
    <name evidence="1" type="ORF">PPACK8108_LOCUS17338</name>
</gene>
<name>A0AAV0BBK3_PHAPC</name>
<reference evidence="1" key="1">
    <citation type="submission" date="2022-06" db="EMBL/GenBank/DDBJ databases">
        <authorList>
            <consortium name="SYNGENTA / RWTH Aachen University"/>
        </authorList>
    </citation>
    <scope>NUCLEOTIDE SEQUENCE</scope>
</reference>
<dbReference type="Proteomes" id="UP001153365">
    <property type="component" value="Unassembled WGS sequence"/>
</dbReference>
<dbReference type="EMBL" id="CALTRL010004844">
    <property type="protein sequence ID" value="CAH7683683.1"/>
    <property type="molecule type" value="Genomic_DNA"/>
</dbReference>
<accession>A0AAV0BBK3</accession>
<keyword evidence="2" id="KW-1185">Reference proteome</keyword>
<evidence type="ECO:0000313" key="1">
    <source>
        <dbReference type="EMBL" id="CAH7683683.1"/>
    </source>
</evidence>
<proteinExistence type="predicted"/>
<dbReference type="AlphaFoldDB" id="A0AAV0BBK3"/>
<sequence>MEIGQRLFLVEIEEASVATATKSGSNDTEEGLGILFFSSNNNYSGQSTILDGPTDSNNKTVSIPQTEGALIPEKPLSSASLTLEILKNSKAQDETPLGTVLDGNNESAARDGAARVGSMVIGDGRLSTNLSELEAPTDLTKL</sequence>
<protein>
    <submittedName>
        <fullName evidence="1">Uncharacterized protein</fullName>
    </submittedName>
</protein>